<protein>
    <submittedName>
        <fullName evidence="1">Uncharacterized protein</fullName>
    </submittedName>
</protein>
<dbReference type="Proteomes" id="UP001519460">
    <property type="component" value="Unassembled WGS sequence"/>
</dbReference>
<evidence type="ECO:0000313" key="2">
    <source>
        <dbReference type="Proteomes" id="UP001519460"/>
    </source>
</evidence>
<accession>A0ABD0LKJ4</accession>
<gene>
    <name evidence="1" type="ORF">BaRGS_00008823</name>
</gene>
<proteinExistence type="predicted"/>
<dbReference type="EMBL" id="JACVVK020000040">
    <property type="protein sequence ID" value="KAK7499975.1"/>
    <property type="molecule type" value="Genomic_DNA"/>
</dbReference>
<organism evidence="1 2">
    <name type="scientific">Batillaria attramentaria</name>
    <dbReference type="NCBI Taxonomy" id="370345"/>
    <lineage>
        <taxon>Eukaryota</taxon>
        <taxon>Metazoa</taxon>
        <taxon>Spiralia</taxon>
        <taxon>Lophotrochozoa</taxon>
        <taxon>Mollusca</taxon>
        <taxon>Gastropoda</taxon>
        <taxon>Caenogastropoda</taxon>
        <taxon>Sorbeoconcha</taxon>
        <taxon>Cerithioidea</taxon>
        <taxon>Batillariidae</taxon>
        <taxon>Batillaria</taxon>
    </lineage>
</organism>
<sequence length="128" mass="13947">ANSSSARVSTRKGELIRTSNILPTGVVIDSRQPPMAILGYRRVFSITDQLSHRGQPLLPNSPESDGFRNNVCKVPPEGDRNGGGFGLQKLTTGVCALYLDQFDPHNEISMDKRTTCAVCDQGKRLLSC</sequence>
<keyword evidence="2" id="KW-1185">Reference proteome</keyword>
<feature type="non-terminal residue" evidence="1">
    <location>
        <position position="1"/>
    </location>
</feature>
<reference evidence="1 2" key="1">
    <citation type="journal article" date="2023" name="Sci. Data">
        <title>Genome assembly of the Korean intertidal mud-creeper Batillaria attramentaria.</title>
        <authorList>
            <person name="Patra A.K."/>
            <person name="Ho P.T."/>
            <person name="Jun S."/>
            <person name="Lee S.J."/>
            <person name="Kim Y."/>
            <person name="Won Y.J."/>
        </authorList>
    </citation>
    <scope>NUCLEOTIDE SEQUENCE [LARGE SCALE GENOMIC DNA]</scope>
    <source>
        <strain evidence="1">Wonlab-2016</strain>
    </source>
</reference>
<evidence type="ECO:0000313" key="1">
    <source>
        <dbReference type="EMBL" id="KAK7499975.1"/>
    </source>
</evidence>
<comment type="caution">
    <text evidence="1">The sequence shown here is derived from an EMBL/GenBank/DDBJ whole genome shotgun (WGS) entry which is preliminary data.</text>
</comment>
<dbReference type="AlphaFoldDB" id="A0ABD0LKJ4"/>
<name>A0ABD0LKJ4_9CAEN</name>